<dbReference type="EMBL" id="SPUK01000026">
    <property type="protein sequence ID" value="TQV90516.1"/>
    <property type="molecule type" value="Genomic_DNA"/>
</dbReference>
<gene>
    <name evidence="2" type="ORF">IF1G_10839</name>
</gene>
<protein>
    <submittedName>
        <fullName evidence="2">Uncharacterized protein</fullName>
    </submittedName>
</protein>
<comment type="caution">
    <text evidence="2">The sequence shown here is derived from an EMBL/GenBank/DDBJ whole genome shotgun (WGS) entry which is preliminary data.</text>
</comment>
<name>A0A545UM23_9HYPO</name>
<dbReference type="OrthoDB" id="512662at2759"/>
<dbReference type="Proteomes" id="UP000315783">
    <property type="component" value="Unassembled WGS sequence"/>
</dbReference>
<proteinExistence type="predicted"/>
<evidence type="ECO:0000313" key="2">
    <source>
        <dbReference type="EMBL" id="TQV90516.1"/>
    </source>
</evidence>
<sequence length="182" mass="20374">MYYDGPGSPVSLEASPEESLPPDYSSVFEVYDYIENQLPEQYEPTPGTDGLRLEKALKGYFRYRRLVGRQSQNSTLDGSGVDPWLWQLCNEPDYRIRYHGMQWAKNILDISSQSAGGALTVTVFEARTLVSGATGRNGGLLTSFVPEKFSDMLEHYSAAQAVKITRFARRNLAMSLQGHPIL</sequence>
<dbReference type="STRING" id="43265.A0A545UM23"/>
<dbReference type="AlphaFoldDB" id="A0A545UM23"/>
<reference evidence="2 3" key="1">
    <citation type="journal article" date="2019" name="Appl. Microbiol. Biotechnol.">
        <title>Genome sequence of Isaria javanica and comparative genome analysis insights into family S53 peptidase evolution in fungal entomopathogens.</title>
        <authorList>
            <person name="Lin R."/>
            <person name="Zhang X."/>
            <person name="Xin B."/>
            <person name="Zou M."/>
            <person name="Gao Y."/>
            <person name="Qin F."/>
            <person name="Hu Q."/>
            <person name="Xie B."/>
            <person name="Cheng X."/>
        </authorList>
    </citation>
    <scope>NUCLEOTIDE SEQUENCE [LARGE SCALE GENOMIC DNA]</scope>
    <source>
        <strain evidence="2 3">IJ1G</strain>
    </source>
</reference>
<evidence type="ECO:0000313" key="3">
    <source>
        <dbReference type="Proteomes" id="UP000315783"/>
    </source>
</evidence>
<accession>A0A545UM23</accession>
<keyword evidence="3" id="KW-1185">Reference proteome</keyword>
<feature type="region of interest" description="Disordered" evidence="1">
    <location>
        <begin position="1"/>
        <end position="21"/>
    </location>
</feature>
<evidence type="ECO:0000256" key="1">
    <source>
        <dbReference type="SAM" id="MobiDB-lite"/>
    </source>
</evidence>
<organism evidence="2 3">
    <name type="scientific">Cordyceps javanica</name>
    <dbReference type="NCBI Taxonomy" id="43265"/>
    <lineage>
        <taxon>Eukaryota</taxon>
        <taxon>Fungi</taxon>
        <taxon>Dikarya</taxon>
        <taxon>Ascomycota</taxon>
        <taxon>Pezizomycotina</taxon>
        <taxon>Sordariomycetes</taxon>
        <taxon>Hypocreomycetidae</taxon>
        <taxon>Hypocreales</taxon>
        <taxon>Cordycipitaceae</taxon>
        <taxon>Cordyceps</taxon>
    </lineage>
</organism>